<dbReference type="Proteomes" id="UP000800036">
    <property type="component" value="Unassembled WGS sequence"/>
</dbReference>
<dbReference type="SUPFAM" id="SSF52047">
    <property type="entry name" value="RNI-like"/>
    <property type="match status" value="1"/>
</dbReference>
<name>A0A6A5UR23_9PLEO</name>
<evidence type="ECO:0000313" key="2">
    <source>
        <dbReference type="Proteomes" id="UP000800036"/>
    </source>
</evidence>
<dbReference type="EMBL" id="ML976736">
    <property type="protein sequence ID" value="KAF1967148.1"/>
    <property type="molecule type" value="Genomic_DNA"/>
</dbReference>
<dbReference type="OrthoDB" id="5421601at2759"/>
<gene>
    <name evidence="1" type="ORF">BU23DRAFT_603049</name>
</gene>
<protein>
    <recommendedName>
        <fullName evidence="3">F-box domain-containing protein</fullName>
    </recommendedName>
</protein>
<evidence type="ECO:0000313" key="1">
    <source>
        <dbReference type="EMBL" id="KAF1967148.1"/>
    </source>
</evidence>
<evidence type="ECO:0008006" key="3">
    <source>
        <dbReference type="Google" id="ProtNLM"/>
    </source>
</evidence>
<dbReference type="Gene3D" id="3.80.10.10">
    <property type="entry name" value="Ribonuclease Inhibitor"/>
    <property type="match status" value="1"/>
</dbReference>
<proteinExistence type="predicted"/>
<sequence length="477" mass="53642">MALTNLPSELLDMIVEFSLPEIFKSLATICWKIYERCTPFINRHNELRSRFRDFGYYAHAYDSVVAASDLISLIAADPCVARYIRTADLRGDSTFLRHLLTRGKPPKSVPSIEDGGVIVQLFANSTPLRRAGLDWREYYSVFAEDVREMRFSQHGCAFLLTLLGQVEWLRLPGTGKPNAETNELLDFLSKEAQQHGFSSSGLRSVKTFIGSLSTSETEYQGLSWTSPFLALPHLKVFSISGSFAVRENPRTFPFRRSSHIVSTLEAAHLSGCCIYDTGISAFLKHTPRLKTLSYSHSIEHDYLPLDWDICNFINAVAREAGSHLVELSVSTRPFQKLKRFEFPQEVLMCNINSTGVAGNIATSLQYLFNGGSLDPFVRDLIPPSVTHLWLTSKGMGPYDIGLDTLFRHFRSVRRSQLPHLQHVYIDCEQGAVNAYKQQCNKIVVEGDREGVVIHLNVHGSSGGIEWNSSPYIVSQRL</sequence>
<dbReference type="AlphaFoldDB" id="A0A6A5UR23"/>
<accession>A0A6A5UR23</accession>
<keyword evidence="2" id="KW-1185">Reference proteome</keyword>
<reference evidence="1" key="1">
    <citation type="journal article" date="2020" name="Stud. Mycol.">
        <title>101 Dothideomycetes genomes: a test case for predicting lifestyles and emergence of pathogens.</title>
        <authorList>
            <person name="Haridas S."/>
            <person name="Albert R."/>
            <person name="Binder M."/>
            <person name="Bloem J."/>
            <person name="Labutti K."/>
            <person name="Salamov A."/>
            <person name="Andreopoulos B."/>
            <person name="Baker S."/>
            <person name="Barry K."/>
            <person name="Bills G."/>
            <person name="Bluhm B."/>
            <person name="Cannon C."/>
            <person name="Castanera R."/>
            <person name="Culley D."/>
            <person name="Daum C."/>
            <person name="Ezra D."/>
            <person name="Gonzalez J."/>
            <person name="Henrissat B."/>
            <person name="Kuo A."/>
            <person name="Liang C."/>
            <person name="Lipzen A."/>
            <person name="Lutzoni F."/>
            <person name="Magnuson J."/>
            <person name="Mondo S."/>
            <person name="Nolan M."/>
            <person name="Ohm R."/>
            <person name="Pangilinan J."/>
            <person name="Park H.-J."/>
            <person name="Ramirez L."/>
            <person name="Alfaro M."/>
            <person name="Sun H."/>
            <person name="Tritt A."/>
            <person name="Yoshinaga Y."/>
            <person name="Zwiers L.-H."/>
            <person name="Turgeon B."/>
            <person name="Goodwin S."/>
            <person name="Spatafora J."/>
            <person name="Crous P."/>
            <person name="Grigoriev I."/>
        </authorList>
    </citation>
    <scope>NUCLEOTIDE SEQUENCE</scope>
    <source>
        <strain evidence="1">CBS 107.79</strain>
    </source>
</reference>
<organism evidence="1 2">
    <name type="scientific">Bimuria novae-zelandiae CBS 107.79</name>
    <dbReference type="NCBI Taxonomy" id="1447943"/>
    <lineage>
        <taxon>Eukaryota</taxon>
        <taxon>Fungi</taxon>
        <taxon>Dikarya</taxon>
        <taxon>Ascomycota</taxon>
        <taxon>Pezizomycotina</taxon>
        <taxon>Dothideomycetes</taxon>
        <taxon>Pleosporomycetidae</taxon>
        <taxon>Pleosporales</taxon>
        <taxon>Massarineae</taxon>
        <taxon>Didymosphaeriaceae</taxon>
        <taxon>Bimuria</taxon>
    </lineage>
</organism>
<dbReference type="InterPro" id="IPR032675">
    <property type="entry name" value="LRR_dom_sf"/>
</dbReference>